<dbReference type="GO" id="GO:0003755">
    <property type="term" value="F:peptidyl-prolyl cis-trans isomerase activity"/>
    <property type="evidence" value="ECO:0007669"/>
    <property type="project" value="UniProtKB-UniRule"/>
</dbReference>
<keyword evidence="5" id="KW-1133">Transmembrane helix</keyword>
<dbReference type="Gene3D" id="2.40.100.10">
    <property type="entry name" value="Cyclophilin-like"/>
    <property type="match status" value="1"/>
</dbReference>
<dbReference type="AlphaFoldDB" id="A0A8B8FHV4"/>
<gene>
    <name evidence="8" type="primary">LOC112683447</name>
</gene>
<dbReference type="GO" id="GO:0016018">
    <property type="term" value="F:cyclosporin A binding"/>
    <property type="evidence" value="ECO:0007669"/>
    <property type="project" value="TreeGrafter"/>
</dbReference>
<feature type="transmembrane region" description="Helical" evidence="5">
    <location>
        <begin position="210"/>
        <end position="231"/>
    </location>
</feature>
<keyword evidence="2 4" id="KW-0697">Rotamase</keyword>
<dbReference type="PRINTS" id="PR00153">
    <property type="entry name" value="CSAPPISMRASE"/>
</dbReference>
<organism evidence="7 8">
    <name type="scientific">Sipha flava</name>
    <name type="common">yellow sugarcane aphid</name>
    <dbReference type="NCBI Taxonomy" id="143950"/>
    <lineage>
        <taxon>Eukaryota</taxon>
        <taxon>Metazoa</taxon>
        <taxon>Ecdysozoa</taxon>
        <taxon>Arthropoda</taxon>
        <taxon>Hexapoda</taxon>
        <taxon>Insecta</taxon>
        <taxon>Pterygota</taxon>
        <taxon>Neoptera</taxon>
        <taxon>Paraneoptera</taxon>
        <taxon>Hemiptera</taxon>
        <taxon>Sternorrhyncha</taxon>
        <taxon>Aphidomorpha</taxon>
        <taxon>Aphidoidea</taxon>
        <taxon>Aphididae</taxon>
        <taxon>Sipha</taxon>
    </lineage>
</organism>
<proteinExistence type="inferred from homology"/>
<dbReference type="InterPro" id="IPR029000">
    <property type="entry name" value="Cyclophilin-like_dom_sf"/>
</dbReference>
<feature type="domain" description="PPIase cyclophilin-type" evidence="6">
    <location>
        <begin position="34"/>
        <end position="192"/>
    </location>
</feature>
<dbReference type="InterPro" id="IPR002130">
    <property type="entry name" value="Cyclophilin-type_PPIase_dom"/>
</dbReference>
<protein>
    <recommendedName>
        <fullName evidence="4">Peptidyl-prolyl cis-trans isomerase</fullName>
        <shortName evidence="4">PPIase</shortName>
        <ecNumber evidence="4">5.2.1.8</ecNumber>
    </recommendedName>
</protein>
<evidence type="ECO:0000256" key="4">
    <source>
        <dbReference type="RuleBase" id="RU363019"/>
    </source>
</evidence>
<keyword evidence="5" id="KW-0472">Membrane</keyword>
<evidence type="ECO:0000256" key="3">
    <source>
        <dbReference type="ARBA" id="ARBA00023235"/>
    </source>
</evidence>
<evidence type="ECO:0000313" key="8">
    <source>
        <dbReference type="RefSeq" id="XP_025410283.1"/>
    </source>
</evidence>
<dbReference type="GO" id="GO:0005737">
    <property type="term" value="C:cytoplasm"/>
    <property type="evidence" value="ECO:0007669"/>
    <property type="project" value="TreeGrafter"/>
</dbReference>
<name>A0A8B8FHV4_9HEMI</name>
<dbReference type="OrthoDB" id="10064525at2759"/>
<dbReference type="CTD" id="33271"/>
<sequence length="243" mass="26992">MRIYRSIAIFYAFVTIINGGRCRAETYTVTDVAYLDVEIAGKELGRIEIGLFGIVVPKTVTNFIAVLTEGIDGRTYAGTKFHRVFNKFVIQGGDILNNDGSGSISIYGDTFPDENLKINATKPGFVGMSNSGPDTNGCQFFITTRPTPSLNGKHVMFGIVTDGQKLIHIIEQQLTDHLGRPMKEIRIKKCGLLDKRPPFDVTDHPRDLNLWKWITASALPISMSAAILLLFQWMIAQINKVII</sequence>
<keyword evidence="7" id="KW-1185">Reference proteome</keyword>
<dbReference type="Proteomes" id="UP000694846">
    <property type="component" value="Unplaced"/>
</dbReference>
<evidence type="ECO:0000256" key="2">
    <source>
        <dbReference type="ARBA" id="ARBA00023110"/>
    </source>
</evidence>
<dbReference type="SUPFAM" id="SSF50891">
    <property type="entry name" value="Cyclophilin-like"/>
    <property type="match status" value="1"/>
</dbReference>
<evidence type="ECO:0000259" key="6">
    <source>
        <dbReference type="PROSITE" id="PS50072"/>
    </source>
</evidence>
<reference evidence="8" key="1">
    <citation type="submission" date="2025-08" db="UniProtKB">
        <authorList>
            <consortium name="RefSeq"/>
        </authorList>
    </citation>
    <scope>IDENTIFICATION</scope>
    <source>
        <tissue evidence="8">Whole body</tissue>
    </source>
</reference>
<evidence type="ECO:0000313" key="7">
    <source>
        <dbReference type="Proteomes" id="UP000694846"/>
    </source>
</evidence>
<dbReference type="EC" id="5.2.1.8" evidence="4"/>
<comment type="function">
    <text evidence="4">PPIases accelerate the folding of proteins. It catalyzes the cis-trans isomerization of proline imidic peptide bonds in oligopeptides.</text>
</comment>
<evidence type="ECO:0000256" key="5">
    <source>
        <dbReference type="SAM" id="Phobius"/>
    </source>
</evidence>
<dbReference type="Pfam" id="PF00160">
    <property type="entry name" value="Pro_isomerase"/>
    <property type="match status" value="1"/>
</dbReference>
<comment type="catalytic activity">
    <reaction evidence="1 4">
        <text>[protein]-peptidylproline (omega=180) = [protein]-peptidylproline (omega=0)</text>
        <dbReference type="Rhea" id="RHEA:16237"/>
        <dbReference type="Rhea" id="RHEA-COMP:10747"/>
        <dbReference type="Rhea" id="RHEA-COMP:10748"/>
        <dbReference type="ChEBI" id="CHEBI:83833"/>
        <dbReference type="ChEBI" id="CHEBI:83834"/>
        <dbReference type="EC" id="5.2.1.8"/>
    </reaction>
</comment>
<accession>A0A8B8FHV4</accession>
<dbReference type="FunFam" id="2.40.100.10:FF:000025">
    <property type="entry name" value="Peptidyl-prolyl cis-trans isomerase CYP19-2"/>
    <property type="match status" value="1"/>
</dbReference>
<dbReference type="GeneID" id="112683447"/>
<keyword evidence="5" id="KW-0812">Transmembrane</keyword>
<dbReference type="GO" id="GO:0006457">
    <property type="term" value="P:protein folding"/>
    <property type="evidence" value="ECO:0007669"/>
    <property type="project" value="TreeGrafter"/>
</dbReference>
<dbReference type="RefSeq" id="XP_025410283.1">
    <property type="nucleotide sequence ID" value="XM_025554498.1"/>
</dbReference>
<dbReference type="PANTHER" id="PTHR11071:SF478">
    <property type="entry name" value="PEPTIDYL-PROLYL CIS-TRANS ISOMERASE, RHODOPSIN-SPECIFIC ISOZYME"/>
    <property type="match status" value="1"/>
</dbReference>
<dbReference type="PANTHER" id="PTHR11071">
    <property type="entry name" value="PEPTIDYL-PROLYL CIS-TRANS ISOMERASE"/>
    <property type="match status" value="1"/>
</dbReference>
<comment type="similarity">
    <text evidence="4">Belongs to the cyclophilin-type PPIase family.</text>
</comment>
<evidence type="ECO:0000256" key="1">
    <source>
        <dbReference type="ARBA" id="ARBA00000971"/>
    </source>
</evidence>
<dbReference type="PROSITE" id="PS50072">
    <property type="entry name" value="CSA_PPIASE_2"/>
    <property type="match status" value="1"/>
</dbReference>
<keyword evidence="3 4" id="KW-0413">Isomerase</keyword>